<dbReference type="RefSeq" id="WP_381826753.1">
    <property type="nucleotide sequence ID" value="NZ_JBHTCF010000001.1"/>
</dbReference>
<dbReference type="EMBL" id="JBHTCF010000001">
    <property type="protein sequence ID" value="MFC7303552.1"/>
    <property type="molecule type" value="Genomic_DNA"/>
</dbReference>
<dbReference type="GO" id="GO:0016740">
    <property type="term" value="F:transferase activity"/>
    <property type="evidence" value="ECO:0007669"/>
    <property type="project" value="UniProtKB-KW"/>
</dbReference>
<reference evidence="3" key="1">
    <citation type="journal article" date="2019" name="Int. J. Syst. Evol. Microbiol.">
        <title>The Global Catalogue of Microorganisms (GCM) 10K type strain sequencing project: providing services to taxonomists for standard genome sequencing and annotation.</title>
        <authorList>
            <consortium name="The Broad Institute Genomics Platform"/>
            <consortium name="The Broad Institute Genome Sequencing Center for Infectious Disease"/>
            <person name="Wu L."/>
            <person name="Ma J."/>
        </authorList>
    </citation>
    <scope>NUCLEOTIDE SEQUENCE [LARGE SCALE GENOMIC DNA]</scope>
    <source>
        <strain evidence="3">SYNS20</strain>
    </source>
</reference>
<dbReference type="PANTHER" id="PTHR48228">
    <property type="entry name" value="SUCCINYL-COA--D-CITRAMALATE COA-TRANSFERASE"/>
    <property type="match status" value="1"/>
</dbReference>
<keyword evidence="2" id="KW-0808">Transferase</keyword>
<organism evidence="2 3">
    <name type="scientific">Streptomyces monticola</name>
    <dbReference type="NCBI Taxonomy" id="2666263"/>
    <lineage>
        <taxon>Bacteria</taxon>
        <taxon>Bacillati</taxon>
        <taxon>Actinomycetota</taxon>
        <taxon>Actinomycetes</taxon>
        <taxon>Kitasatosporales</taxon>
        <taxon>Streptomycetaceae</taxon>
        <taxon>Streptomyces</taxon>
    </lineage>
</organism>
<name>A0ABW2JCL8_9ACTN</name>
<feature type="region of interest" description="Disordered" evidence="1">
    <location>
        <begin position="345"/>
        <end position="401"/>
    </location>
</feature>
<dbReference type="SUPFAM" id="SSF89796">
    <property type="entry name" value="CoA-transferase family III (CaiB/BaiF)"/>
    <property type="match status" value="1"/>
</dbReference>
<keyword evidence="3" id="KW-1185">Reference proteome</keyword>
<accession>A0ABW2JCL8</accession>
<dbReference type="InterPro" id="IPR044855">
    <property type="entry name" value="CoA-Trfase_III_dom3_sf"/>
</dbReference>
<gene>
    <name evidence="2" type="ORF">ACFQVC_04890</name>
</gene>
<dbReference type="Proteomes" id="UP001596523">
    <property type="component" value="Unassembled WGS sequence"/>
</dbReference>
<sequence length="401" mass="41885">MLHQLCHSAGGLMAGTARGQHGPLDGVRVVELAGIGPGPFAAMLLADLGADVVRVDRPGGGGLAVNPEYDVTNRNKRSVLVDLKSEHGPAQVLDLVERADILIEGYRPGVAERLGVGPEQCAARNSRLVYGRMTGWGQEGPLAQRAGHDIAYIAITGTLGMIGKPDEAPAIPANLVGDYAGGSLYLVVGVLAALQHARVTGEGQVVDAAIVDGTAHLASMIHGMMAAGGWQDRRGANLLDGGCPFYGTYETADGGYMAVGALEQQFYDEFVELLGIADRAPARKDLAAWGELKDAITAQFKTRTRDEWTALFEGSDACVAPVLSLREAPHHPHMAARGTFTDHGGITQPAPAPRFSATPGAVRRPPAQPGADTEEVARDWGVDSLTGGGADAPTKEAKEEA</sequence>
<dbReference type="InterPro" id="IPR050509">
    <property type="entry name" value="CoA-transferase_III"/>
</dbReference>
<evidence type="ECO:0000313" key="3">
    <source>
        <dbReference type="Proteomes" id="UP001596523"/>
    </source>
</evidence>
<dbReference type="Gene3D" id="3.30.60.110">
    <property type="match status" value="1"/>
</dbReference>
<proteinExistence type="predicted"/>
<dbReference type="Gene3D" id="3.40.50.10540">
    <property type="entry name" value="Crotonobetainyl-coa:carnitine coa-transferase, domain 1"/>
    <property type="match status" value="1"/>
</dbReference>
<evidence type="ECO:0000313" key="2">
    <source>
        <dbReference type="EMBL" id="MFC7303552.1"/>
    </source>
</evidence>
<dbReference type="Pfam" id="PF02515">
    <property type="entry name" value="CoA_transf_3"/>
    <property type="match status" value="1"/>
</dbReference>
<evidence type="ECO:0000256" key="1">
    <source>
        <dbReference type="SAM" id="MobiDB-lite"/>
    </source>
</evidence>
<comment type="caution">
    <text evidence="2">The sequence shown here is derived from an EMBL/GenBank/DDBJ whole genome shotgun (WGS) entry which is preliminary data.</text>
</comment>
<dbReference type="InterPro" id="IPR003673">
    <property type="entry name" value="CoA-Trfase_fam_III"/>
</dbReference>
<dbReference type="InterPro" id="IPR023606">
    <property type="entry name" value="CoA-Trfase_III_dom_1_sf"/>
</dbReference>
<dbReference type="PANTHER" id="PTHR48228:SF5">
    <property type="entry name" value="ALPHA-METHYLACYL-COA RACEMASE"/>
    <property type="match status" value="1"/>
</dbReference>
<protein>
    <submittedName>
        <fullName evidence="2">CaiB/BaiF CoA transferase family protein</fullName>
    </submittedName>
</protein>
<dbReference type="Gene3D" id="3.30.1540.10">
    <property type="entry name" value="formyl-coa transferase, domain 3"/>
    <property type="match status" value="1"/>
</dbReference>